<evidence type="ECO:0000313" key="1">
    <source>
        <dbReference type="EMBL" id="EFU30508.1"/>
    </source>
</evidence>
<protein>
    <submittedName>
        <fullName evidence="1">Uncharacterized protein</fullName>
    </submittedName>
</protein>
<evidence type="ECO:0000313" key="2">
    <source>
        <dbReference type="Proteomes" id="UP000003112"/>
    </source>
</evidence>
<reference evidence="1 2" key="1">
    <citation type="submission" date="2010-10" db="EMBL/GenBank/DDBJ databases">
        <authorList>
            <person name="Muzny D."/>
            <person name="Qin X."/>
            <person name="Deng J."/>
            <person name="Jiang H."/>
            <person name="Liu Y."/>
            <person name="Qu J."/>
            <person name="Song X.-Z."/>
            <person name="Zhang L."/>
            <person name="Thornton R."/>
            <person name="Coyle M."/>
            <person name="Francisco L."/>
            <person name="Jackson L."/>
            <person name="Javaid M."/>
            <person name="Korchina V."/>
            <person name="Kovar C."/>
            <person name="Mata R."/>
            <person name="Mathew T."/>
            <person name="Ngo R."/>
            <person name="Nguyen L."/>
            <person name="Nguyen N."/>
            <person name="Okwuonu G."/>
            <person name="Ongeri F."/>
            <person name="Pham C."/>
            <person name="Simmons D."/>
            <person name="Wilczek-Boney K."/>
            <person name="Hale W."/>
            <person name="Jakkamsetti A."/>
            <person name="Pham P."/>
            <person name="Ruth R."/>
            <person name="San Lucas F."/>
            <person name="Warren J."/>
            <person name="Zhang J."/>
            <person name="Zhao Z."/>
            <person name="Zhou C."/>
            <person name="Zhu D."/>
            <person name="Lee S."/>
            <person name="Bess C."/>
            <person name="Blankenburg K."/>
            <person name="Forbes L."/>
            <person name="Fu Q."/>
            <person name="Gubbala S."/>
            <person name="Hirani K."/>
            <person name="Jayaseelan J.C."/>
            <person name="Lara F."/>
            <person name="Munidasa M."/>
            <person name="Palculict T."/>
            <person name="Patil S."/>
            <person name="Pu L.-L."/>
            <person name="Saada N."/>
            <person name="Tang L."/>
            <person name="Weissenberger G."/>
            <person name="Zhu Y."/>
            <person name="Hemphill L."/>
            <person name="Shang Y."/>
            <person name="Youmans B."/>
            <person name="Ayvaz T."/>
            <person name="Ross M."/>
            <person name="Santibanez J."/>
            <person name="Aqrawi P."/>
            <person name="Gross S."/>
            <person name="Joshi V."/>
            <person name="Fowler G."/>
            <person name="Nazareth L."/>
            <person name="Reid J."/>
            <person name="Worley K."/>
            <person name="Petrosino J."/>
            <person name="Highlander S."/>
            <person name="Gibbs R."/>
        </authorList>
    </citation>
    <scope>NUCLEOTIDE SEQUENCE [LARGE SCALE GENOMIC DNA]</scope>
    <source>
        <strain evidence="1 2">ATCC 33574</strain>
    </source>
</reference>
<name>E6K7E1_9BACT</name>
<comment type="caution">
    <text evidence="1">The sequence shown here is derived from an EMBL/GenBank/DDBJ whole genome shotgun (WGS) entry which is preliminary data.</text>
</comment>
<sequence length="47" mass="5892">MSNILLVLIRNRFRKIICKYNLKWIIFQIIYVVLQKRRSTKLKNEKR</sequence>
<dbReference type="EMBL" id="AEPD01000028">
    <property type="protein sequence ID" value="EFU30508.1"/>
    <property type="molecule type" value="Genomic_DNA"/>
</dbReference>
<keyword evidence="2" id="KW-1185">Reference proteome</keyword>
<proteinExistence type="predicted"/>
<gene>
    <name evidence="1" type="ORF">HMPREF6485_1787</name>
</gene>
<dbReference type="HOGENOM" id="CLU_3171551_0_0_10"/>
<dbReference type="AlphaFoldDB" id="E6K7E1"/>
<accession>E6K7E1</accession>
<dbReference type="Proteomes" id="UP000003112">
    <property type="component" value="Unassembled WGS sequence"/>
</dbReference>
<organism evidence="1 2">
    <name type="scientific">Segatella buccae ATCC 33574</name>
    <dbReference type="NCBI Taxonomy" id="873513"/>
    <lineage>
        <taxon>Bacteria</taxon>
        <taxon>Pseudomonadati</taxon>
        <taxon>Bacteroidota</taxon>
        <taxon>Bacteroidia</taxon>
        <taxon>Bacteroidales</taxon>
        <taxon>Prevotellaceae</taxon>
        <taxon>Segatella</taxon>
    </lineage>
</organism>